<organism evidence="2">
    <name type="scientific">Tanacetum cinerariifolium</name>
    <name type="common">Dalmatian daisy</name>
    <name type="synonym">Chrysanthemum cinerariifolium</name>
    <dbReference type="NCBI Taxonomy" id="118510"/>
    <lineage>
        <taxon>Eukaryota</taxon>
        <taxon>Viridiplantae</taxon>
        <taxon>Streptophyta</taxon>
        <taxon>Embryophyta</taxon>
        <taxon>Tracheophyta</taxon>
        <taxon>Spermatophyta</taxon>
        <taxon>Magnoliopsida</taxon>
        <taxon>eudicotyledons</taxon>
        <taxon>Gunneridae</taxon>
        <taxon>Pentapetalae</taxon>
        <taxon>asterids</taxon>
        <taxon>campanulids</taxon>
        <taxon>Asterales</taxon>
        <taxon>Asteraceae</taxon>
        <taxon>Asteroideae</taxon>
        <taxon>Anthemideae</taxon>
        <taxon>Anthemidinae</taxon>
        <taxon>Tanacetum</taxon>
    </lineage>
</organism>
<dbReference type="EMBL" id="BKCJ011082632">
    <property type="protein sequence ID" value="GFC82075.1"/>
    <property type="molecule type" value="Genomic_DNA"/>
</dbReference>
<evidence type="ECO:0000313" key="2">
    <source>
        <dbReference type="EMBL" id="GFC82075.1"/>
    </source>
</evidence>
<accession>A0A699R8L5</accession>
<feature type="compositionally biased region" description="Acidic residues" evidence="1">
    <location>
        <begin position="1"/>
        <end position="12"/>
    </location>
</feature>
<comment type="caution">
    <text evidence="2">The sequence shown here is derived from an EMBL/GenBank/DDBJ whole genome shotgun (WGS) entry which is preliminary data.</text>
</comment>
<evidence type="ECO:0000256" key="1">
    <source>
        <dbReference type="SAM" id="MobiDB-lite"/>
    </source>
</evidence>
<gene>
    <name evidence="2" type="ORF">Tci_854045</name>
</gene>
<feature type="compositionally biased region" description="Polar residues" evidence="1">
    <location>
        <begin position="13"/>
        <end position="34"/>
    </location>
</feature>
<feature type="non-terminal residue" evidence="2">
    <location>
        <position position="113"/>
    </location>
</feature>
<name>A0A699R8L5_TANCI</name>
<reference evidence="2" key="1">
    <citation type="journal article" date="2019" name="Sci. Rep.">
        <title>Draft genome of Tanacetum cinerariifolium, the natural source of mosquito coil.</title>
        <authorList>
            <person name="Yamashiro T."/>
            <person name="Shiraishi A."/>
            <person name="Satake H."/>
            <person name="Nakayama K."/>
        </authorList>
    </citation>
    <scope>NUCLEOTIDE SEQUENCE</scope>
</reference>
<evidence type="ECO:0008006" key="3">
    <source>
        <dbReference type="Google" id="ProtNLM"/>
    </source>
</evidence>
<feature type="region of interest" description="Disordered" evidence="1">
    <location>
        <begin position="1"/>
        <end position="34"/>
    </location>
</feature>
<sequence length="113" mass="12789">MAEGEMPTEEESPTSMNHVNPQSSTFYDPSKSSSIPFLSRLKKQNNDDGDEQFLSIFKHIHINIPFLEAMIHMPKGAKVIKDLLSHKEKLKKSSSSVKLSEECSAFIQRNLPQ</sequence>
<dbReference type="AlphaFoldDB" id="A0A699R8L5"/>
<protein>
    <recommendedName>
        <fullName evidence="3">Reverse transcriptase domain-containing protein</fullName>
    </recommendedName>
</protein>
<proteinExistence type="predicted"/>